<dbReference type="Gene3D" id="3.90.1720.10">
    <property type="entry name" value="endopeptidase domain like (from Nostoc punctiforme)"/>
    <property type="match status" value="1"/>
</dbReference>
<comment type="caution">
    <text evidence="2">The sequence shown here is derived from an EMBL/GenBank/DDBJ whole genome shotgun (WGS) entry which is preliminary data.</text>
</comment>
<proteinExistence type="predicted"/>
<keyword evidence="1" id="KW-1133">Transmembrane helix</keyword>
<keyword evidence="1" id="KW-0472">Membrane</keyword>
<dbReference type="RefSeq" id="WP_192747115.1">
    <property type="nucleotide sequence ID" value="NZ_JADBEJ010000007.1"/>
</dbReference>
<keyword evidence="1" id="KW-0812">Transmembrane</keyword>
<evidence type="ECO:0000313" key="3">
    <source>
        <dbReference type="Proteomes" id="UP000656548"/>
    </source>
</evidence>
<feature type="non-terminal residue" evidence="2">
    <location>
        <position position="251"/>
    </location>
</feature>
<organism evidence="2 3">
    <name type="scientific">Amycolatopsis roodepoortensis</name>
    <dbReference type="NCBI Taxonomy" id="700274"/>
    <lineage>
        <taxon>Bacteria</taxon>
        <taxon>Bacillati</taxon>
        <taxon>Actinomycetota</taxon>
        <taxon>Actinomycetes</taxon>
        <taxon>Pseudonocardiales</taxon>
        <taxon>Pseudonocardiaceae</taxon>
        <taxon>Amycolatopsis</taxon>
    </lineage>
</organism>
<dbReference type="Proteomes" id="UP000656548">
    <property type="component" value="Unassembled WGS sequence"/>
</dbReference>
<protein>
    <submittedName>
        <fullName evidence="2">Uncharacterized protein</fullName>
    </submittedName>
</protein>
<keyword evidence="3" id="KW-1185">Reference proteome</keyword>
<dbReference type="SUPFAM" id="SSF54001">
    <property type="entry name" value="Cysteine proteinases"/>
    <property type="match status" value="1"/>
</dbReference>
<name>A0ABR9LJA6_9PSEU</name>
<accession>A0ABR9LJA6</accession>
<dbReference type="EMBL" id="JADBEJ010000007">
    <property type="protein sequence ID" value="MBE1580560.1"/>
    <property type="molecule type" value="Genomic_DNA"/>
</dbReference>
<sequence length="251" mass="25704">MGRTIVSMVVVVVVVASAVVLVTVVMIGGTASGTSCTSPAPGEAKGIGALDAEQVRTVQVILSVADQRGLPPRASVIAVSTGIVESKLRNLDHGDRDSLGVFQQRPSQGWGTPAQVTDMTYSAGKFFDGLIALPGWESMPPGKAAQAVQRSGFPDRYAPAEVEAAAIVADVRGQVGVLPDPCVPSNVVDAPGAVDRALSQIGKPYCWAGGTTNGPTRGDGTSPPPCGPNSPGFDCSGLMLYAFAPYSTLPR</sequence>
<gene>
    <name evidence="2" type="ORF">H4W30_007641</name>
</gene>
<dbReference type="InterPro" id="IPR038765">
    <property type="entry name" value="Papain-like_cys_pep_sf"/>
</dbReference>
<feature type="transmembrane region" description="Helical" evidence="1">
    <location>
        <begin position="7"/>
        <end position="29"/>
    </location>
</feature>
<evidence type="ECO:0000256" key="1">
    <source>
        <dbReference type="SAM" id="Phobius"/>
    </source>
</evidence>
<reference evidence="2 3" key="1">
    <citation type="submission" date="2020-10" db="EMBL/GenBank/DDBJ databases">
        <title>Sequencing the genomes of 1000 actinobacteria strains.</title>
        <authorList>
            <person name="Klenk H.-P."/>
        </authorList>
    </citation>
    <scope>NUCLEOTIDE SEQUENCE [LARGE SCALE GENOMIC DNA]</scope>
    <source>
        <strain evidence="2 3">DSM 46661</strain>
    </source>
</reference>
<evidence type="ECO:0000313" key="2">
    <source>
        <dbReference type="EMBL" id="MBE1580560.1"/>
    </source>
</evidence>